<gene>
    <name evidence="1" type="ORF">WJX81_007485</name>
</gene>
<evidence type="ECO:0000313" key="2">
    <source>
        <dbReference type="Proteomes" id="UP001445335"/>
    </source>
</evidence>
<reference evidence="1 2" key="1">
    <citation type="journal article" date="2024" name="Nat. Commun.">
        <title>Phylogenomics reveals the evolutionary origins of lichenization in chlorophyte algae.</title>
        <authorList>
            <person name="Puginier C."/>
            <person name="Libourel C."/>
            <person name="Otte J."/>
            <person name="Skaloud P."/>
            <person name="Haon M."/>
            <person name="Grisel S."/>
            <person name="Petersen M."/>
            <person name="Berrin J.G."/>
            <person name="Delaux P.M."/>
            <person name="Dal Grande F."/>
            <person name="Keller J."/>
        </authorList>
    </citation>
    <scope>NUCLEOTIDE SEQUENCE [LARGE SCALE GENOMIC DNA]</scope>
    <source>
        <strain evidence="1 2">SAG 245.80</strain>
    </source>
</reference>
<dbReference type="Proteomes" id="UP001445335">
    <property type="component" value="Unassembled WGS sequence"/>
</dbReference>
<evidence type="ECO:0000313" key="1">
    <source>
        <dbReference type="EMBL" id="KAK9838187.1"/>
    </source>
</evidence>
<accession>A0AAW1RXZ8</accession>
<protein>
    <submittedName>
        <fullName evidence="1">Uncharacterized protein</fullName>
    </submittedName>
</protein>
<organism evidence="1 2">
    <name type="scientific">Elliptochloris bilobata</name>
    <dbReference type="NCBI Taxonomy" id="381761"/>
    <lineage>
        <taxon>Eukaryota</taxon>
        <taxon>Viridiplantae</taxon>
        <taxon>Chlorophyta</taxon>
        <taxon>core chlorophytes</taxon>
        <taxon>Trebouxiophyceae</taxon>
        <taxon>Trebouxiophyceae incertae sedis</taxon>
        <taxon>Elliptochloris clade</taxon>
        <taxon>Elliptochloris</taxon>
    </lineage>
</organism>
<sequence>MTTASAFWPNLATYRSGCNACERELLDIFLAESSGPADTRGRQADGGIWRPPALPELLSSVRSYLGVYCIKELDVMNVLKAAGIYDPANEQESACSPDELAREWLPRVYSGAATVVLGLLRLLAECGVYEAATLQPAVQIAELSVEELPCCAMLAEYLPGPAQVRVSSTGVSACRGDRSGGGITLTFSY</sequence>
<dbReference type="EMBL" id="JALJOU010000020">
    <property type="protein sequence ID" value="KAK9838187.1"/>
    <property type="molecule type" value="Genomic_DNA"/>
</dbReference>
<comment type="caution">
    <text evidence="1">The sequence shown here is derived from an EMBL/GenBank/DDBJ whole genome shotgun (WGS) entry which is preliminary data.</text>
</comment>
<keyword evidence="2" id="KW-1185">Reference proteome</keyword>
<dbReference type="AlphaFoldDB" id="A0AAW1RXZ8"/>
<name>A0AAW1RXZ8_9CHLO</name>
<proteinExistence type="predicted"/>